<accession>C2G4N1</accession>
<dbReference type="HOGENOM" id="CLU_014083_0_0_10"/>
<reference evidence="1 2" key="1">
    <citation type="submission" date="2009-01" db="EMBL/GenBank/DDBJ databases">
        <authorList>
            <person name="Qin X."/>
            <person name="Bachman B."/>
            <person name="Battles P."/>
            <person name="Bell A."/>
            <person name="Bess C."/>
            <person name="Bickham C."/>
            <person name="Chaboub L."/>
            <person name="Chen D."/>
            <person name="Coyle M."/>
            <person name="Deiros D.R."/>
            <person name="Dinh H."/>
            <person name="Forbes L."/>
            <person name="Fowler G."/>
            <person name="Francisco L."/>
            <person name="Fu Q."/>
            <person name="Gubbala S."/>
            <person name="Hale W."/>
            <person name="Han Y."/>
            <person name="Hemphill L."/>
            <person name="Highlander S.K."/>
            <person name="Hirani K."/>
            <person name="Hogues M."/>
            <person name="Jackson L."/>
            <person name="Jakkamsetti A."/>
            <person name="Javaid M."/>
            <person name="Jiang H."/>
            <person name="Korchina V."/>
            <person name="Kovar C."/>
            <person name="Lara F."/>
            <person name="Lee S."/>
            <person name="Mata R."/>
            <person name="Mathew T."/>
            <person name="Moen C."/>
            <person name="Morales K."/>
            <person name="Munidasa M."/>
            <person name="Nazareth L."/>
            <person name="Ngo R."/>
            <person name="Nguyen L."/>
            <person name="Okwuonu G."/>
            <person name="Ongeri F."/>
            <person name="Patil S."/>
            <person name="Petrosino J."/>
            <person name="Pham C."/>
            <person name="Pham P."/>
            <person name="Pu L.-L."/>
            <person name="Puazo M."/>
            <person name="Raj R."/>
            <person name="Reid J."/>
            <person name="Rouhana J."/>
            <person name="Saada N."/>
            <person name="Shang Y."/>
            <person name="Simmons D."/>
            <person name="Thornton R."/>
            <person name="Warren J."/>
            <person name="Weissenberger G."/>
            <person name="Zhang J."/>
            <person name="Zhang L."/>
            <person name="Zhou C."/>
            <person name="Zhu D."/>
            <person name="Muzny D."/>
            <person name="Worley K."/>
            <person name="Gibbs R."/>
        </authorList>
    </citation>
    <scope>NUCLEOTIDE SEQUENCE [LARGE SCALE GENOMIC DNA]</scope>
    <source>
        <strain evidence="1 2">ATCC 33300</strain>
    </source>
</reference>
<dbReference type="GO" id="GO:0005975">
    <property type="term" value="P:carbohydrate metabolic process"/>
    <property type="evidence" value="ECO:0007669"/>
    <property type="project" value="InterPro"/>
</dbReference>
<protein>
    <recommendedName>
        <fullName evidence="3">Six-hairpin glycosidase</fullName>
    </recommendedName>
</protein>
<dbReference type="AlphaFoldDB" id="C2G4N1"/>
<evidence type="ECO:0008006" key="3">
    <source>
        <dbReference type="Google" id="ProtNLM"/>
    </source>
</evidence>
<dbReference type="Gene3D" id="1.50.10.20">
    <property type="match status" value="1"/>
</dbReference>
<evidence type="ECO:0000313" key="1">
    <source>
        <dbReference type="EMBL" id="EEI89844.1"/>
    </source>
</evidence>
<proteinExistence type="predicted"/>
<dbReference type="SUPFAM" id="SSF48208">
    <property type="entry name" value="Six-hairpin glycosidases"/>
    <property type="match status" value="1"/>
</dbReference>
<gene>
    <name evidence="1" type="ORF">HMPREF0765_4537</name>
</gene>
<name>C2G4N1_SPHSI</name>
<organism evidence="1 2">
    <name type="scientific">Sphingobacterium spiritivorum ATCC 33300</name>
    <dbReference type="NCBI Taxonomy" id="525372"/>
    <lineage>
        <taxon>Bacteria</taxon>
        <taxon>Pseudomonadati</taxon>
        <taxon>Bacteroidota</taxon>
        <taxon>Sphingobacteriia</taxon>
        <taxon>Sphingobacteriales</taxon>
        <taxon>Sphingobacteriaceae</taxon>
        <taxon>Sphingobacterium</taxon>
    </lineage>
</organism>
<dbReference type="InterPro" id="IPR008928">
    <property type="entry name" value="6-hairpin_glycosidase_sf"/>
</dbReference>
<dbReference type="Proteomes" id="UP000006241">
    <property type="component" value="Unassembled WGS sequence"/>
</dbReference>
<dbReference type="EMBL" id="ACHB01000099">
    <property type="protein sequence ID" value="EEI89844.1"/>
    <property type="molecule type" value="Genomic_DNA"/>
</dbReference>
<evidence type="ECO:0000313" key="2">
    <source>
        <dbReference type="Proteomes" id="UP000006241"/>
    </source>
</evidence>
<comment type="caution">
    <text evidence="1">The sequence shown here is derived from an EMBL/GenBank/DDBJ whole genome shotgun (WGS) entry which is preliminary data.</text>
</comment>
<sequence length="704" mass="80940">MYIKYFINVFFEKMNKQLILAIFALLITSTHQLYAQQIIFSTNPETGAISSLKIAKDGRSMNWLVATDGTQYSSVTRKYGWGLGYFTETVNGIRTSRSWEIPVLNKNCGKQLSYRTGDLQVDVRRSLTGNDLIEEYIFTNRGKRTVSVSDLGIYTPFNDNYPNAETCITSRTHAHIWDGGNAAYINATQMGANAPHLGLILLEGAIDHYEIWDRDMQKSMSNTRGIIAMMMPEMTLKSGEKTSVKWRIFTHSGWADFHNKILEMGNIIAQCNQYTFQKGEKAYVEIQGNENLLKNCTVTKNGKPVPVSKLGERWVVETTMDEPGKVQFEINYGKGKRTHIDCMVFSNYESLIAKRANFIIDHQQLNNSSDPRDGAYMVYDNETDKIFMNTTGSVSPADRNEGAERLGMGAFLAKQYLVTKDQKIRESLMKYVKFVRSKLQDKDYTTWSSVKRDSRNRAYNYTWVAEFYFLMYKVSGDPQYATDGFKTMKSMYSNFGHGFYSIGTPVRLGLNVLKDAGMHDEYKSLLADYLKIGDTYIANGLFYPISEVNYEQSIVAPSIQLLCELYLETGVQKYLVEAKRQMPVLEAFAGFQPSYHMNEIGIRHWDGYWFGKYEFWGDTFPHYWSAITAAAYHYYYQCTQDKSYQQRAENIVRNNLSLFSEEGRGYCAYLYPQRVNGKKAGFYDPYANDQDWALGFYYLVNLEL</sequence>